<comment type="caution">
    <text evidence="2">The sequence shown here is derived from an EMBL/GenBank/DDBJ whole genome shotgun (WGS) entry which is preliminary data.</text>
</comment>
<name>A0A163HFW1_DIDRA</name>
<feature type="region of interest" description="Disordered" evidence="1">
    <location>
        <begin position="354"/>
        <end position="422"/>
    </location>
</feature>
<evidence type="ECO:0000256" key="1">
    <source>
        <dbReference type="SAM" id="MobiDB-lite"/>
    </source>
</evidence>
<evidence type="ECO:0000313" key="2">
    <source>
        <dbReference type="EMBL" id="KZM25275.1"/>
    </source>
</evidence>
<feature type="compositionally biased region" description="Basic and acidic residues" evidence="1">
    <location>
        <begin position="364"/>
        <end position="375"/>
    </location>
</feature>
<evidence type="ECO:0000313" key="3">
    <source>
        <dbReference type="Proteomes" id="UP000076837"/>
    </source>
</evidence>
<feature type="compositionally biased region" description="Polar residues" evidence="1">
    <location>
        <begin position="1"/>
        <end position="28"/>
    </location>
</feature>
<reference evidence="2 3" key="1">
    <citation type="journal article" date="2016" name="Sci. Rep.">
        <title>Draft genome sequencing and secretome analysis of fungal phytopathogen Ascochyta rabiei provides insight into the necrotrophic effector repertoire.</title>
        <authorList>
            <person name="Verma S."/>
            <person name="Gazara R.K."/>
            <person name="Nizam S."/>
            <person name="Parween S."/>
            <person name="Chattopadhyay D."/>
            <person name="Verma P.K."/>
        </authorList>
    </citation>
    <scope>NUCLEOTIDE SEQUENCE [LARGE SCALE GENOMIC DNA]</scope>
    <source>
        <strain evidence="2 3">ArDII</strain>
    </source>
</reference>
<accession>A0A163HFW1</accession>
<feature type="compositionally biased region" description="Acidic residues" evidence="1">
    <location>
        <begin position="354"/>
        <end position="363"/>
    </location>
</feature>
<keyword evidence="3" id="KW-1185">Reference proteome</keyword>
<feature type="compositionally biased region" description="Polar residues" evidence="1">
    <location>
        <begin position="390"/>
        <end position="414"/>
    </location>
</feature>
<feature type="region of interest" description="Disordered" evidence="1">
    <location>
        <begin position="1"/>
        <end position="72"/>
    </location>
</feature>
<dbReference type="AlphaFoldDB" id="A0A163HFW1"/>
<proteinExistence type="predicted"/>
<dbReference type="EMBL" id="JYNV01000130">
    <property type="protein sequence ID" value="KZM25275.1"/>
    <property type="molecule type" value="Genomic_DNA"/>
</dbReference>
<dbReference type="Proteomes" id="UP000076837">
    <property type="component" value="Unassembled WGS sequence"/>
</dbReference>
<gene>
    <name evidence="2" type="ORF">ST47_g3589</name>
</gene>
<sequence length="422" mass="46844">MHSYSTQPAEADSSPPSQRSDNSPASQLSSNSDPSPPKSPSRHRERVLPIRSERVTVPSAQNQRPEASNPAVQRLSYNSQAALNHYQALYRKTSRASKFLVELTPKEYTELQNTLECDPPLCAFVRSSVCTKWTLETLIILMPTEVHKTVVVGVRKKLLAQLEAVRDAASNTGEVSRLAQRVELVESTRTVNLLAVRSTDNGPALEPLRFIPDASFTFNRRKTPLLVLEVGYSEDKASMHANAILYLQTRIDKDCIKTVILISLPYQEPEARKRQDCPLPTEGTCVVYRADRASGKLVIDIKCKKFMNKNRRPGRGRNLDLRLSDFCLPECDIPISISSQELVELFEKGVTAELEDDADDADEKESIKAAKRALEDDQDPPVSDYHTVCTGDSISLPTSEASDTESDVSPSSEPAETFNLKA</sequence>
<protein>
    <submittedName>
        <fullName evidence="2">Uncharacterized protein</fullName>
    </submittedName>
</protein>
<dbReference type="STRING" id="5454.A0A163HFW1"/>
<organism evidence="2 3">
    <name type="scientific">Didymella rabiei</name>
    <name type="common">Chickpea ascochyta blight fungus</name>
    <name type="synonym">Mycosphaerella rabiei</name>
    <dbReference type="NCBI Taxonomy" id="5454"/>
    <lineage>
        <taxon>Eukaryota</taxon>
        <taxon>Fungi</taxon>
        <taxon>Dikarya</taxon>
        <taxon>Ascomycota</taxon>
        <taxon>Pezizomycotina</taxon>
        <taxon>Dothideomycetes</taxon>
        <taxon>Pleosporomycetidae</taxon>
        <taxon>Pleosporales</taxon>
        <taxon>Pleosporineae</taxon>
        <taxon>Didymellaceae</taxon>
        <taxon>Ascochyta</taxon>
    </lineage>
</organism>